<dbReference type="Proteomes" id="UP001287356">
    <property type="component" value="Unassembled WGS sequence"/>
</dbReference>
<dbReference type="EMBL" id="JAULSN010000003">
    <property type="protein sequence ID" value="KAK3377306.1"/>
    <property type="molecule type" value="Genomic_DNA"/>
</dbReference>
<dbReference type="PRINTS" id="PR01415">
    <property type="entry name" value="ANKYRIN"/>
</dbReference>
<feature type="repeat" description="ANK" evidence="3">
    <location>
        <begin position="532"/>
        <end position="564"/>
    </location>
</feature>
<gene>
    <name evidence="5" type="ORF">B0T24DRAFT_678151</name>
</gene>
<dbReference type="PANTHER" id="PTHR24173">
    <property type="entry name" value="ANKYRIN REPEAT CONTAINING"/>
    <property type="match status" value="1"/>
</dbReference>
<evidence type="ECO:0000256" key="4">
    <source>
        <dbReference type="SAM" id="MobiDB-lite"/>
    </source>
</evidence>
<feature type="repeat" description="ANK" evidence="3">
    <location>
        <begin position="435"/>
        <end position="467"/>
    </location>
</feature>
<accession>A0AAE0NB01</accession>
<evidence type="ECO:0000313" key="5">
    <source>
        <dbReference type="EMBL" id="KAK3377306.1"/>
    </source>
</evidence>
<feature type="repeat" description="ANK" evidence="3">
    <location>
        <begin position="328"/>
        <end position="360"/>
    </location>
</feature>
<keyword evidence="6" id="KW-1185">Reference proteome</keyword>
<reference evidence="5" key="2">
    <citation type="submission" date="2023-06" db="EMBL/GenBank/DDBJ databases">
        <authorList>
            <consortium name="Lawrence Berkeley National Laboratory"/>
            <person name="Haridas S."/>
            <person name="Hensen N."/>
            <person name="Bonometti L."/>
            <person name="Westerberg I."/>
            <person name="Brannstrom I.O."/>
            <person name="Guillou S."/>
            <person name="Cros-Aarteil S."/>
            <person name="Calhoun S."/>
            <person name="Kuo A."/>
            <person name="Mondo S."/>
            <person name="Pangilinan J."/>
            <person name="Riley R."/>
            <person name="Labutti K."/>
            <person name="Andreopoulos B."/>
            <person name="Lipzen A."/>
            <person name="Chen C."/>
            <person name="Yanf M."/>
            <person name="Daum C."/>
            <person name="Ng V."/>
            <person name="Clum A."/>
            <person name="Steindorff A."/>
            <person name="Ohm R."/>
            <person name="Martin F."/>
            <person name="Silar P."/>
            <person name="Natvig D."/>
            <person name="Lalanne C."/>
            <person name="Gautier V."/>
            <person name="Ament-Velasquez S.L."/>
            <person name="Kruys A."/>
            <person name="Hutchinson M.I."/>
            <person name="Powell A.J."/>
            <person name="Barry K."/>
            <person name="Miller A.N."/>
            <person name="Grigoriev I.V."/>
            <person name="Debuchy R."/>
            <person name="Gladieux P."/>
            <person name="Thoren M.H."/>
            <person name="Johannesson H."/>
        </authorList>
    </citation>
    <scope>NUCLEOTIDE SEQUENCE</scope>
    <source>
        <strain evidence="5">CBS 958.72</strain>
    </source>
</reference>
<dbReference type="Pfam" id="PF12796">
    <property type="entry name" value="Ank_2"/>
    <property type="match status" value="2"/>
</dbReference>
<evidence type="ECO:0000256" key="1">
    <source>
        <dbReference type="ARBA" id="ARBA00022737"/>
    </source>
</evidence>
<dbReference type="AlphaFoldDB" id="A0AAE0NB01"/>
<dbReference type="PROSITE" id="PS50088">
    <property type="entry name" value="ANK_REPEAT"/>
    <property type="match status" value="4"/>
</dbReference>
<organism evidence="5 6">
    <name type="scientific">Lasiosphaeria ovina</name>
    <dbReference type="NCBI Taxonomy" id="92902"/>
    <lineage>
        <taxon>Eukaryota</taxon>
        <taxon>Fungi</taxon>
        <taxon>Dikarya</taxon>
        <taxon>Ascomycota</taxon>
        <taxon>Pezizomycotina</taxon>
        <taxon>Sordariomycetes</taxon>
        <taxon>Sordariomycetidae</taxon>
        <taxon>Sordariales</taxon>
        <taxon>Lasiosphaeriaceae</taxon>
        <taxon>Lasiosphaeria</taxon>
    </lineage>
</organism>
<dbReference type="InterPro" id="IPR002110">
    <property type="entry name" value="Ankyrin_rpt"/>
</dbReference>
<proteinExistence type="predicted"/>
<feature type="repeat" description="ANK" evidence="3">
    <location>
        <begin position="468"/>
        <end position="500"/>
    </location>
</feature>
<keyword evidence="1" id="KW-0677">Repeat</keyword>
<keyword evidence="2 3" id="KW-0040">ANK repeat</keyword>
<dbReference type="InterPro" id="IPR036770">
    <property type="entry name" value="Ankyrin_rpt-contain_sf"/>
</dbReference>
<sequence>MELAAAAFGLVGVTGRASSKLWKLCDSWRDAPREVHQLRDNLVRASDFFSQVKSGVERTSNSNSTPNAHQKESLRQLKLLLDQGFALIVDIETIIQKLSDGQPSSENTDQAHSETHDPLSKRRKIAWLANAKKLRRLGASLKEISVKICASLIHLNVIISMDLVPTLAVSQEAIIERITETESRLSEHLDESTEGVVSSIEQRLGVITNQITTRIEERLDTMSSQITSRIDRSVSEIEHLDSSRHVGARPVAGTNRERQLASQNQEVALMDRLLGSPELLLRVYRTIPIDSATIQSSIFGCVRLSDINGAKCLLREGRGSVYDVRADNKITPLVTAISMQKIEFVRFLLQAGSDPFHNDSLGQPMPILAAMRQFEESGGEIGRQLAELLPVEQLVQDEEMYTTLHKIVLGLLPLDLEAELEKAPIRADLNTGSWTANTPLHLAVMRGKTHMAVLLLKAGADVTARGNRHKSALHMACRNGKIEIAKMLIESGADVNARDINGLAPLHICEGGLGMVSLLLYHGADVRALCNDCLEPLGTAAHYGSTAVINCLLDNGADINHRDWEGDIPLFESVKMKHQEATRALLSRSSDYTSINNHGRGFLHHLAVTGDVEMFRIFTQVRMRGVDVRRMDNRGKTPRQLFIERPGLDETPESLALRSAFDELLASVTLEPDLGSEEEEEEKLSHDSEDDEFFDIEES</sequence>
<name>A0AAE0NB01_9PEZI</name>
<evidence type="ECO:0000256" key="2">
    <source>
        <dbReference type="ARBA" id="ARBA00023043"/>
    </source>
</evidence>
<dbReference type="PROSITE" id="PS50297">
    <property type="entry name" value="ANK_REP_REGION"/>
    <property type="match status" value="3"/>
</dbReference>
<protein>
    <submittedName>
        <fullName evidence="5">Ankyrin repeat-containing domain protein</fullName>
    </submittedName>
</protein>
<dbReference type="SMART" id="SM00248">
    <property type="entry name" value="ANK"/>
    <property type="match status" value="7"/>
</dbReference>
<feature type="compositionally biased region" description="Acidic residues" evidence="4">
    <location>
        <begin position="674"/>
        <end position="699"/>
    </location>
</feature>
<evidence type="ECO:0000256" key="3">
    <source>
        <dbReference type="PROSITE-ProRule" id="PRU00023"/>
    </source>
</evidence>
<dbReference type="SUPFAM" id="SSF48403">
    <property type="entry name" value="Ankyrin repeat"/>
    <property type="match status" value="1"/>
</dbReference>
<reference evidence="5" key="1">
    <citation type="journal article" date="2023" name="Mol. Phylogenet. Evol.">
        <title>Genome-scale phylogeny and comparative genomics of the fungal order Sordariales.</title>
        <authorList>
            <person name="Hensen N."/>
            <person name="Bonometti L."/>
            <person name="Westerberg I."/>
            <person name="Brannstrom I.O."/>
            <person name="Guillou S."/>
            <person name="Cros-Aarteil S."/>
            <person name="Calhoun S."/>
            <person name="Haridas S."/>
            <person name="Kuo A."/>
            <person name="Mondo S."/>
            <person name="Pangilinan J."/>
            <person name="Riley R."/>
            <person name="LaButti K."/>
            <person name="Andreopoulos B."/>
            <person name="Lipzen A."/>
            <person name="Chen C."/>
            <person name="Yan M."/>
            <person name="Daum C."/>
            <person name="Ng V."/>
            <person name="Clum A."/>
            <person name="Steindorff A."/>
            <person name="Ohm R.A."/>
            <person name="Martin F."/>
            <person name="Silar P."/>
            <person name="Natvig D.O."/>
            <person name="Lalanne C."/>
            <person name="Gautier V."/>
            <person name="Ament-Velasquez S.L."/>
            <person name="Kruys A."/>
            <person name="Hutchinson M.I."/>
            <person name="Powell A.J."/>
            <person name="Barry K."/>
            <person name="Miller A.N."/>
            <person name="Grigoriev I.V."/>
            <person name="Debuchy R."/>
            <person name="Gladieux P."/>
            <person name="Hiltunen Thoren M."/>
            <person name="Johannesson H."/>
        </authorList>
    </citation>
    <scope>NUCLEOTIDE SEQUENCE</scope>
    <source>
        <strain evidence="5">CBS 958.72</strain>
    </source>
</reference>
<comment type="caution">
    <text evidence="5">The sequence shown here is derived from an EMBL/GenBank/DDBJ whole genome shotgun (WGS) entry which is preliminary data.</text>
</comment>
<evidence type="ECO:0000313" key="6">
    <source>
        <dbReference type="Proteomes" id="UP001287356"/>
    </source>
</evidence>
<feature type="region of interest" description="Disordered" evidence="4">
    <location>
        <begin position="670"/>
        <end position="699"/>
    </location>
</feature>
<dbReference type="PANTHER" id="PTHR24173:SF83">
    <property type="entry name" value="SOCS BOX DOMAIN-CONTAINING PROTEIN"/>
    <property type="match status" value="1"/>
</dbReference>
<dbReference type="Gene3D" id="1.25.40.20">
    <property type="entry name" value="Ankyrin repeat-containing domain"/>
    <property type="match status" value="3"/>
</dbReference>